<proteinExistence type="predicted"/>
<evidence type="ECO:0000313" key="3">
    <source>
        <dbReference type="Proteomes" id="UP000198356"/>
    </source>
</evidence>
<sequence length="149" mass="16350">MQIPSTISIWLSEQAGPLIIIGCLIAFIMVVLFLSARNRSASMNEKRAGSNEYTFVNYLSAYGFDANIARITYQYLQEKQNVSFPIEASDSLDEDLGLGSGDIAESVADLLALTERESQPGMMHTPLITVEDLVRYLQASPRKAEIAAA</sequence>
<reference evidence="2 3" key="1">
    <citation type="submission" date="2017-06" db="EMBL/GenBank/DDBJ databases">
        <authorList>
            <person name="Kim H.J."/>
            <person name="Triplett B.A."/>
        </authorList>
    </citation>
    <scope>NUCLEOTIDE SEQUENCE [LARGE SCALE GENOMIC DNA]</scope>
    <source>
        <strain evidence="2 3">DSM 18704</strain>
    </source>
</reference>
<name>A0A239LHG2_9BACT</name>
<keyword evidence="3" id="KW-1185">Reference proteome</keyword>
<keyword evidence="1" id="KW-0812">Transmembrane</keyword>
<gene>
    <name evidence="2" type="ORF">SAMN05421770_10725</name>
</gene>
<organism evidence="2 3">
    <name type="scientific">Granulicella rosea</name>
    <dbReference type="NCBI Taxonomy" id="474952"/>
    <lineage>
        <taxon>Bacteria</taxon>
        <taxon>Pseudomonadati</taxon>
        <taxon>Acidobacteriota</taxon>
        <taxon>Terriglobia</taxon>
        <taxon>Terriglobales</taxon>
        <taxon>Acidobacteriaceae</taxon>
        <taxon>Granulicella</taxon>
    </lineage>
</organism>
<feature type="transmembrane region" description="Helical" evidence="1">
    <location>
        <begin position="15"/>
        <end position="36"/>
    </location>
</feature>
<protein>
    <submittedName>
        <fullName evidence="2">Uncharacterized protein</fullName>
    </submittedName>
</protein>
<accession>A0A239LHG2</accession>
<evidence type="ECO:0000313" key="2">
    <source>
        <dbReference type="EMBL" id="SNT29730.1"/>
    </source>
</evidence>
<keyword evidence="1" id="KW-0472">Membrane</keyword>
<dbReference type="EMBL" id="FZOU01000007">
    <property type="protein sequence ID" value="SNT29730.1"/>
    <property type="molecule type" value="Genomic_DNA"/>
</dbReference>
<evidence type="ECO:0000256" key="1">
    <source>
        <dbReference type="SAM" id="Phobius"/>
    </source>
</evidence>
<keyword evidence="1" id="KW-1133">Transmembrane helix</keyword>
<dbReference type="Proteomes" id="UP000198356">
    <property type="component" value="Unassembled WGS sequence"/>
</dbReference>
<dbReference type="AlphaFoldDB" id="A0A239LHG2"/>